<keyword evidence="3" id="KW-1185">Reference proteome</keyword>
<dbReference type="PANTHER" id="PTHR45702:SF2">
    <property type="entry name" value="KUZBANIAN, ISOFORM A"/>
    <property type="match status" value="1"/>
</dbReference>
<keyword evidence="1" id="KW-0732">Signal</keyword>
<feature type="chain" id="PRO_5044854775" evidence="1">
    <location>
        <begin position="22"/>
        <end position="305"/>
    </location>
</feature>
<protein>
    <submittedName>
        <fullName evidence="2">Uncharacterized protein</fullName>
    </submittedName>
</protein>
<dbReference type="InterPro" id="IPR051489">
    <property type="entry name" value="ADAM_Metalloproteinase"/>
</dbReference>
<organism evidence="2 3">
    <name type="scientific">Gnathostoma spinigerum</name>
    <dbReference type="NCBI Taxonomy" id="75299"/>
    <lineage>
        <taxon>Eukaryota</taxon>
        <taxon>Metazoa</taxon>
        <taxon>Ecdysozoa</taxon>
        <taxon>Nematoda</taxon>
        <taxon>Chromadorea</taxon>
        <taxon>Rhabditida</taxon>
        <taxon>Spirurina</taxon>
        <taxon>Gnathostomatomorpha</taxon>
        <taxon>Gnathostomatoidea</taxon>
        <taxon>Gnathostomatidae</taxon>
        <taxon>Gnathostoma</taxon>
    </lineage>
</organism>
<dbReference type="EMBL" id="JBGFUD010011790">
    <property type="protein sequence ID" value="MFH4983307.1"/>
    <property type="molecule type" value="Genomic_DNA"/>
</dbReference>
<accession>A0ABD6EW22</accession>
<evidence type="ECO:0000256" key="1">
    <source>
        <dbReference type="SAM" id="SignalP"/>
    </source>
</evidence>
<comment type="caution">
    <text evidence="2">The sequence shown here is derived from an EMBL/GenBank/DDBJ whole genome shotgun (WGS) entry which is preliminary data.</text>
</comment>
<reference evidence="2 3" key="1">
    <citation type="submission" date="2024-08" db="EMBL/GenBank/DDBJ databases">
        <title>Gnathostoma spinigerum genome.</title>
        <authorList>
            <person name="Gonzalez-Bertolin B."/>
            <person name="Monzon S."/>
            <person name="Zaballos A."/>
            <person name="Jimenez P."/>
            <person name="Dekumyoy P."/>
            <person name="Varona S."/>
            <person name="Cuesta I."/>
            <person name="Sumanam S."/>
            <person name="Adisakwattana P."/>
            <person name="Gasser R.B."/>
            <person name="Hernandez-Gonzalez A."/>
            <person name="Young N.D."/>
            <person name="Perteguer M.J."/>
        </authorList>
    </citation>
    <scope>NUCLEOTIDE SEQUENCE [LARGE SCALE GENOMIC DNA]</scope>
    <source>
        <strain evidence="2">AL3</strain>
        <tissue evidence="2">Liver</tissue>
    </source>
</reference>
<name>A0ABD6EW22_9BILA</name>
<dbReference type="InterPro" id="IPR024079">
    <property type="entry name" value="MetalloPept_cat_dom_sf"/>
</dbReference>
<dbReference type="Gene3D" id="3.40.390.10">
    <property type="entry name" value="Collagenase (Catalytic Domain)"/>
    <property type="match status" value="1"/>
</dbReference>
<proteinExistence type="predicted"/>
<feature type="signal peptide" evidence="1">
    <location>
        <begin position="1"/>
        <end position="21"/>
    </location>
</feature>
<dbReference type="PANTHER" id="PTHR45702">
    <property type="entry name" value="ADAM10/ADAM17 METALLOPEPTIDASE FAMILY MEMBER"/>
    <property type="match status" value="1"/>
</dbReference>
<evidence type="ECO:0000313" key="2">
    <source>
        <dbReference type="EMBL" id="MFH4983307.1"/>
    </source>
</evidence>
<gene>
    <name evidence="2" type="ORF">AB6A40_010016</name>
</gene>
<dbReference type="AlphaFoldDB" id="A0ABD6EW22"/>
<dbReference type="Proteomes" id="UP001608902">
    <property type="component" value="Unassembled WGS sequence"/>
</dbReference>
<evidence type="ECO:0000313" key="3">
    <source>
        <dbReference type="Proteomes" id="UP001608902"/>
    </source>
</evidence>
<sequence>MFRFFLCLLFHLSSLISVFCGVPFIDTYSTLNYEPVSFRKKRLADGSFDPLRLRFASLNRTFHLSLLPVNDSSDPFDSNLIFDVDGVQEDFNHRALLFTGFDENYDNSVAYGSIIDGVFDGHIHYADGLSYSIERITRYFPPTKESSKIHSIIYEDKSINHPAVRSKRSLDDVSPGCALNGNIRQKMEEIQRSAVVEVSEERGGSYFRRYIVDREKRYSDATKTINGRQIYSVRACYIYLQADQKLYRHIFEKEGNNDHVRTREEIASLFYNHVKAVNQIYEATNFRGIQGINFVIQRISVSHCV</sequence>